<comment type="caution">
    <text evidence="1">The sequence shown here is derived from an EMBL/GenBank/DDBJ whole genome shotgun (WGS) entry which is preliminary data.</text>
</comment>
<dbReference type="PANTHER" id="PTHR47926:SF436">
    <property type="entry name" value="PENTATRICOPEPTIDE REPEAT-CONTAINING PROTEIN ELI1, CHLOROPLASTIC-LIKE ISOFORM X2"/>
    <property type="match status" value="1"/>
</dbReference>
<reference evidence="2" key="1">
    <citation type="journal article" date="2024" name="IScience">
        <title>Strigolactones Initiate the Formation of Haustorium-like Structures in Castilleja.</title>
        <authorList>
            <person name="Buerger M."/>
            <person name="Peterson D."/>
            <person name="Chory J."/>
        </authorList>
    </citation>
    <scope>NUCLEOTIDE SEQUENCE [LARGE SCALE GENOMIC DNA]</scope>
</reference>
<accession>A0ABD3DQ62</accession>
<dbReference type="InterPro" id="IPR046848">
    <property type="entry name" value="E_motif"/>
</dbReference>
<proteinExistence type="predicted"/>
<sequence length="96" mass="11097">MLREAKELINTMPMDQMLPRGVTLLGACKKYGDKEMGEKIGRELIELQPEHDVFHLLLSNIYASKGNWSNVQELRGIMKSGKAWLKLWDANRRIEL</sequence>
<dbReference type="EMBL" id="JAVIJP010000016">
    <property type="protein sequence ID" value="KAL3643059.1"/>
    <property type="molecule type" value="Genomic_DNA"/>
</dbReference>
<dbReference type="InterPro" id="IPR046960">
    <property type="entry name" value="PPR_At4g14850-like_plant"/>
</dbReference>
<gene>
    <name evidence="1" type="ORF">CASFOL_013874</name>
</gene>
<name>A0ABD3DQ62_9LAMI</name>
<dbReference type="PANTHER" id="PTHR47926">
    <property type="entry name" value="PENTATRICOPEPTIDE REPEAT-CONTAINING PROTEIN"/>
    <property type="match status" value="1"/>
</dbReference>
<keyword evidence="2" id="KW-1185">Reference proteome</keyword>
<evidence type="ECO:0008006" key="3">
    <source>
        <dbReference type="Google" id="ProtNLM"/>
    </source>
</evidence>
<evidence type="ECO:0000313" key="1">
    <source>
        <dbReference type="EMBL" id="KAL3643059.1"/>
    </source>
</evidence>
<organism evidence="1 2">
    <name type="scientific">Castilleja foliolosa</name>
    <dbReference type="NCBI Taxonomy" id="1961234"/>
    <lineage>
        <taxon>Eukaryota</taxon>
        <taxon>Viridiplantae</taxon>
        <taxon>Streptophyta</taxon>
        <taxon>Embryophyta</taxon>
        <taxon>Tracheophyta</taxon>
        <taxon>Spermatophyta</taxon>
        <taxon>Magnoliopsida</taxon>
        <taxon>eudicotyledons</taxon>
        <taxon>Gunneridae</taxon>
        <taxon>Pentapetalae</taxon>
        <taxon>asterids</taxon>
        <taxon>lamiids</taxon>
        <taxon>Lamiales</taxon>
        <taxon>Orobanchaceae</taxon>
        <taxon>Pedicularideae</taxon>
        <taxon>Castillejinae</taxon>
        <taxon>Castilleja</taxon>
    </lineage>
</organism>
<dbReference type="Proteomes" id="UP001632038">
    <property type="component" value="Unassembled WGS sequence"/>
</dbReference>
<evidence type="ECO:0000313" key="2">
    <source>
        <dbReference type="Proteomes" id="UP001632038"/>
    </source>
</evidence>
<dbReference type="AlphaFoldDB" id="A0ABD3DQ62"/>
<protein>
    <recommendedName>
        <fullName evidence="3">Pentatricopeptide repeat-containing protein</fullName>
    </recommendedName>
</protein>
<dbReference type="Pfam" id="PF20431">
    <property type="entry name" value="E_motif"/>
    <property type="match status" value="1"/>
</dbReference>